<evidence type="ECO:0000256" key="3">
    <source>
        <dbReference type="ARBA" id="ARBA00022989"/>
    </source>
</evidence>
<sequence>MNNFLVNDQQRDRAVDHLQACYANGSLDEAEFDRRLDAALNARDRAELNRSLQGLARIAPPAPLTPPLRRPGQPTSGENLGAGLAHLSGLFTWVIGPAIAKAVATPGSRIWWEASRALSFQLTAALVGIASLGVAVVLGFDGLLLLGWMGWFFGTIIASLRAFNGKSGTGQFDRFLVMREQPQVGALARTR</sequence>
<gene>
    <name evidence="5" type="ORF">RPIT_05315</name>
</gene>
<keyword evidence="2" id="KW-0812">Transmembrane</keyword>
<reference evidence="5 6" key="1">
    <citation type="journal article" date="2016" name="Int. J. Syst. Evol. Microbiol.">
        <title>Tessaracoccus flavus sp. nov., isolated from the drainage system of a lindane-producing factory.</title>
        <authorList>
            <person name="Kumari R."/>
            <person name="Singh P."/>
            <person name="Schumann P."/>
            <person name="Lal R."/>
        </authorList>
    </citation>
    <scope>NUCLEOTIDE SEQUENCE [LARGE SCALE GENOMIC DNA]</scope>
    <source>
        <strain evidence="5 6">RP1T</strain>
    </source>
</reference>
<keyword evidence="4" id="KW-0472">Membrane</keyword>
<dbReference type="KEGG" id="tfl:RPIT_05315"/>
<dbReference type="InterPro" id="IPR019109">
    <property type="entry name" value="MamF_MmsF"/>
</dbReference>
<dbReference type="InterPro" id="IPR012551">
    <property type="entry name" value="DUF1707_SHOCT-like"/>
</dbReference>
<accession>A0A1Q2CDX3</accession>
<dbReference type="OrthoDB" id="3734539at2"/>
<dbReference type="RefSeq" id="WP_077341324.1">
    <property type="nucleotide sequence ID" value="NZ_CP019605.1"/>
</dbReference>
<proteinExistence type="predicted"/>
<dbReference type="STRING" id="1610493.RPIT_05315"/>
<evidence type="ECO:0000256" key="1">
    <source>
        <dbReference type="ARBA" id="ARBA00004141"/>
    </source>
</evidence>
<protein>
    <submittedName>
        <fullName evidence="5">Uncharacterized protein</fullName>
    </submittedName>
</protein>
<dbReference type="AlphaFoldDB" id="A0A1Q2CDX3"/>
<dbReference type="EMBL" id="CP019605">
    <property type="protein sequence ID" value="AQP44303.1"/>
    <property type="molecule type" value="Genomic_DNA"/>
</dbReference>
<organism evidence="5 6">
    <name type="scientific">Tessaracoccus flavus</name>
    <dbReference type="NCBI Taxonomy" id="1610493"/>
    <lineage>
        <taxon>Bacteria</taxon>
        <taxon>Bacillati</taxon>
        <taxon>Actinomycetota</taxon>
        <taxon>Actinomycetes</taxon>
        <taxon>Propionibacteriales</taxon>
        <taxon>Propionibacteriaceae</taxon>
        <taxon>Tessaracoccus</taxon>
    </lineage>
</organism>
<dbReference type="Pfam" id="PF09685">
    <property type="entry name" value="MamF_MmsF"/>
    <property type="match status" value="1"/>
</dbReference>
<dbReference type="Pfam" id="PF08044">
    <property type="entry name" value="DUF1707"/>
    <property type="match status" value="1"/>
</dbReference>
<name>A0A1Q2CDX3_9ACTN</name>
<keyword evidence="3" id="KW-1133">Transmembrane helix</keyword>
<evidence type="ECO:0000256" key="2">
    <source>
        <dbReference type="ARBA" id="ARBA00022692"/>
    </source>
</evidence>
<evidence type="ECO:0000313" key="5">
    <source>
        <dbReference type="EMBL" id="AQP44303.1"/>
    </source>
</evidence>
<dbReference type="Proteomes" id="UP000188324">
    <property type="component" value="Chromosome"/>
</dbReference>
<evidence type="ECO:0000256" key="4">
    <source>
        <dbReference type="ARBA" id="ARBA00023136"/>
    </source>
</evidence>
<comment type="subcellular location">
    <subcellularLocation>
        <location evidence="1">Membrane</location>
        <topology evidence="1">Multi-pass membrane protein</topology>
    </subcellularLocation>
</comment>
<keyword evidence="6" id="KW-1185">Reference proteome</keyword>
<evidence type="ECO:0000313" key="6">
    <source>
        <dbReference type="Proteomes" id="UP000188324"/>
    </source>
</evidence>